<dbReference type="Proteomes" id="UP000008963">
    <property type="component" value="Chromosome"/>
</dbReference>
<keyword evidence="2" id="KW-1185">Reference proteome</keyword>
<accession>E1WX98</accession>
<dbReference type="RefSeq" id="WP_014243584.1">
    <property type="nucleotide sequence ID" value="NC_016620.1"/>
</dbReference>
<evidence type="ECO:0000313" key="2">
    <source>
        <dbReference type="Proteomes" id="UP000008963"/>
    </source>
</evidence>
<sequence>MESQLDNLYPVKKGKLAKDKDENFMLLNSEGKAYSTNSAILLIWELCSGESSVTQLCNELRANSKNNSVDLTEKVSEIIEKLNKAKLVEFKRLEH</sequence>
<dbReference type="PATRIC" id="fig|862908.3.peg.866"/>
<organism evidence="1 2">
    <name type="scientific">Halobacteriovorax marinus (strain ATCC BAA-682 / DSM 15412 / SJ)</name>
    <name type="common">Bacteriovorax marinus</name>
    <dbReference type="NCBI Taxonomy" id="862908"/>
    <lineage>
        <taxon>Bacteria</taxon>
        <taxon>Pseudomonadati</taxon>
        <taxon>Bdellovibrionota</taxon>
        <taxon>Bacteriovoracia</taxon>
        <taxon>Bacteriovoracales</taxon>
        <taxon>Halobacteriovoraceae</taxon>
        <taxon>Halobacteriovorax</taxon>
    </lineage>
</organism>
<dbReference type="InterPro" id="IPR041881">
    <property type="entry name" value="PqqD_sf"/>
</dbReference>
<proteinExistence type="predicted"/>
<dbReference type="EMBL" id="FQ312005">
    <property type="protein sequence ID" value="CBW25799.1"/>
    <property type="molecule type" value="Genomic_DNA"/>
</dbReference>
<dbReference type="AlphaFoldDB" id="E1WX98"/>
<reference evidence="2" key="1">
    <citation type="journal article" date="2013" name="ISME J.">
        <title>A small predatory core genome in the divergent marine Bacteriovorax marinus SJ and the terrestrial Bdellovibrio bacteriovorus.</title>
        <authorList>
            <person name="Crossman L.C."/>
            <person name="Chen H."/>
            <person name="Cerdeno-Tarraga A.M."/>
            <person name="Brooks K."/>
            <person name="Quail M.A."/>
            <person name="Pineiro S.A."/>
            <person name="Hobley L."/>
            <person name="Sockett R.E."/>
            <person name="Bentley S.D."/>
            <person name="Parkhill J."/>
            <person name="Williams H.N."/>
            <person name="Stine O.C."/>
        </authorList>
    </citation>
    <scope>NUCLEOTIDE SEQUENCE [LARGE SCALE GENOMIC DNA]</scope>
    <source>
        <strain evidence="2">ATCC BAA-682 / DSM 15412 / SJ</strain>
    </source>
</reference>
<evidence type="ECO:0008006" key="3">
    <source>
        <dbReference type="Google" id="ProtNLM"/>
    </source>
</evidence>
<evidence type="ECO:0000313" key="1">
    <source>
        <dbReference type="EMBL" id="CBW25799.1"/>
    </source>
</evidence>
<dbReference type="STRING" id="862908.BMS_0908"/>
<name>E1WX98_HALMS</name>
<dbReference type="Gene3D" id="1.10.10.1150">
    <property type="entry name" value="Coenzyme PQQ synthesis protein D (PqqD)"/>
    <property type="match status" value="1"/>
</dbReference>
<gene>
    <name evidence="1" type="ordered locus">BMS_0908</name>
</gene>
<protein>
    <recommendedName>
        <fullName evidence="3">PqqD family protein</fullName>
    </recommendedName>
</protein>
<dbReference type="Pfam" id="PF05402">
    <property type="entry name" value="PqqD"/>
    <property type="match status" value="1"/>
</dbReference>
<dbReference type="KEGG" id="bmx:BMS_0908"/>
<dbReference type="HOGENOM" id="CLU_2368955_0_0_7"/>
<dbReference type="InterPro" id="IPR008792">
    <property type="entry name" value="PQQD"/>
</dbReference>